<dbReference type="Proteomes" id="UP000236413">
    <property type="component" value="Unassembled WGS sequence"/>
</dbReference>
<evidence type="ECO:0000313" key="1">
    <source>
        <dbReference type="EMBL" id="PWN64229.1"/>
    </source>
</evidence>
<proteinExistence type="predicted"/>
<name>A0A316WSV0_9FLAO</name>
<reference evidence="1 2" key="1">
    <citation type="submission" date="2018-04" db="EMBL/GenBank/DDBJ databases">
        <title>Chryseobacterium oncorhynchi 701B-08T from rainbow trout, and Chryseobacterium viscerum 687B-08T from diseased fish.</title>
        <authorList>
            <person name="Jeong J.-J."/>
            <person name="Lee Y.J."/>
            <person name="Pathiraja D."/>
            <person name="Park B."/>
            <person name="Choi I.-G."/>
            <person name="Kim K.D."/>
        </authorList>
    </citation>
    <scope>NUCLEOTIDE SEQUENCE [LARGE SCALE GENOMIC DNA]</scope>
    <source>
        <strain evidence="1 2">687B-08</strain>
    </source>
</reference>
<organism evidence="1 2">
    <name type="scientific">Chryseobacterium viscerum</name>
    <dbReference type="NCBI Taxonomy" id="1037377"/>
    <lineage>
        <taxon>Bacteria</taxon>
        <taxon>Pseudomonadati</taxon>
        <taxon>Bacteroidota</taxon>
        <taxon>Flavobacteriia</taxon>
        <taxon>Flavobacteriales</taxon>
        <taxon>Weeksellaceae</taxon>
        <taxon>Chryseobacterium group</taxon>
        <taxon>Chryseobacterium</taxon>
    </lineage>
</organism>
<accession>A0A316WSV0</accession>
<evidence type="ECO:0000313" key="2">
    <source>
        <dbReference type="Proteomes" id="UP000236413"/>
    </source>
</evidence>
<sequence length="285" mass="32472">MEKNNLTTRDKLKTYFETGKYPTQNQFSDLIDSLKHKGDNLSNKEAVIIANSLESIDNANIYYSGVNIGNEKFVAAIGSKDEEDQMITIREYRGDEKRYLFGSSPYTIKAKEFSVEGLEGTEYYYLSCNIGEAFTITKMFGNNLPAIPDGFEFGTGESRILYLRVFKQDFGQKVNIVNTNIKFVNATQAAIRYTVQSTYWGHQYTFKDIITDHYDAWDYLEFAYSADLREISQSIECKVYDADKDALLMTASLHAGQNNQNIFGGDRVKGIRNIRIECNYAVIGK</sequence>
<dbReference type="EMBL" id="PPEG02000002">
    <property type="protein sequence ID" value="PWN64229.1"/>
    <property type="molecule type" value="Genomic_DNA"/>
</dbReference>
<dbReference type="RefSeq" id="WP_103234963.1">
    <property type="nucleotide sequence ID" value="NZ_PPEG02000002.1"/>
</dbReference>
<protein>
    <submittedName>
        <fullName evidence="1">Uncharacterized protein</fullName>
    </submittedName>
</protein>
<comment type="caution">
    <text evidence="1">The sequence shown here is derived from an EMBL/GenBank/DDBJ whole genome shotgun (WGS) entry which is preliminary data.</text>
</comment>
<gene>
    <name evidence="1" type="ORF">C1634_006435</name>
</gene>
<dbReference type="AlphaFoldDB" id="A0A316WSV0"/>